<evidence type="ECO:0000313" key="1">
    <source>
        <dbReference type="EMBL" id="KAF4392847.1"/>
    </source>
</evidence>
<comment type="caution">
    <text evidence="1">The sequence shown here is derived from an EMBL/GenBank/DDBJ whole genome shotgun (WGS) entry which is preliminary data.</text>
</comment>
<dbReference type="AlphaFoldDB" id="A0A7J6HBZ3"/>
<gene>
    <name evidence="1" type="ORF">G4B88_011842</name>
</gene>
<accession>A0A7J6HBZ3</accession>
<evidence type="ECO:0000313" key="2">
    <source>
        <dbReference type="Proteomes" id="UP000583929"/>
    </source>
</evidence>
<organism evidence="1 2">
    <name type="scientific">Cannabis sativa</name>
    <name type="common">Hemp</name>
    <name type="synonym">Marijuana</name>
    <dbReference type="NCBI Taxonomy" id="3483"/>
    <lineage>
        <taxon>Eukaryota</taxon>
        <taxon>Viridiplantae</taxon>
        <taxon>Streptophyta</taxon>
        <taxon>Embryophyta</taxon>
        <taxon>Tracheophyta</taxon>
        <taxon>Spermatophyta</taxon>
        <taxon>Magnoliopsida</taxon>
        <taxon>eudicotyledons</taxon>
        <taxon>Gunneridae</taxon>
        <taxon>Pentapetalae</taxon>
        <taxon>rosids</taxon>
        <taxon>fabids</taxon>
        <taxon>Rosales</taxon>
        <taxon>Cannabaceae</taxon>
        <taxon>Cannabis</taxon>
    </lineage>
</organism>
<protein>
    <submittedName>
        <fullName evidence="1">Uncharacterized protein</fullName>
    </submittedName>
</protein>
<dbReference type="EMBL" id="JAATIQ010000050">
    <property type="protein sequence ID" value="KAF4392847.1"/>
    <property type="molecule type" value="Genomic_DNA"/>
</dbReference>
<sequence length="215" mass="23222">MDSCKVLCAGAKSSTGLVHEKLLQLIPKPASYSISTSTISLPVEMSVPRCDDTRIEEGKVGSGVGGVRRVRWKGVGAGQPPLDKVTSNSTEAIRRKLTTSSLLTTSNISSTVPFLRGEHNVAILWMKTHELYVLHRCFPFLFPTAVTTTLTHSQEGIGCGSGANVFGEVKMLTSAAEADIRFEGKENEAFRRNLKPIKFPVGENDLVSICATNTL</sequence>
<name>A0A7J6HBZ3_CANSA</name>
<keyword evidence="2" id="KW-1185">Reference proteome</keyword>
<dbReference type="Proteomes" id="UP000583929">
    <property type="component" value="Unassembled WGS sequence"/>
</dbReference>
<reference evidence="1 2" key="1">
    <citation type="journal article" date="2020" name="bioRxiv">
        <title>Sequence and annotation of 42 cannabis genomes reveals extensive copy number variation in cannabinoid synthesis and pathogen resistance genes.</title>
        <authorList>
            <person name="Mckernan K.J."/>
            <person name="Helbert Y."/>
            <person name="Kane L.T."/>
            <person name="Ebling H."/>
            <person name="Zhang L."/>
            <person name="Liu B."/>
            <person name="Eaton Z."/>
            <person name="Mclaughlin S."/>
            <person name="Kingan S."/>
            <person name="Baybayan P."/>
            <person name="Concepcion G."/>
            <person name="Jordan M."/>
            <person name="Riva A."/>
            <person name="Barbazuk W."/>
            <person name="Harkins T."/>
        </authorList>
    </citation>
    <scope>NUCLEOTIDE SEQUENCE [LARGE SCALE GENOMIC DNA]</scope>
    <source>
        <strain evidence="2">cv. Jamaican Lion 4</strain>
        <tissue evidence="1">Leaf</tissue>
    </source>
</reference>
<proteinExistence type="predicted"/>